<dbReference type="Proteomes" id="UP001149165">
    <property type="component" value="Unassembled WGS sequence"/>
</dbReference>
<name>A0A9W9FJB8_9EURO</name>
<gene>
    <name evidence="1" type="ORF">N7456_007216</name>
</gene>
<proteinExistence type="predicted"/>
<comment type="caution">
    <text evidence="1">The sequence shown here is derived from an EMBL/GenBank/DDBJ whole genome shotgun (WGS) entry which is preliminary data.</text>
</comment>
<evidence type="ECO:0000313" key="1">
    <source>
        <dbReference type="EMBL" id="KAJ5101164.1"/>
    </source>
</evidence>
<reference evidence="1" key="2">
    <citation type="journal article" date="2023" name="IMA Fungus">
        <title>Comparative genomic study of the Penicillium genus elucidates a diverse pangenome and 15 lateral gene transfer events.</title>
        <authorList>
            <person name="Petersen C."/>
            <person name="Sorensen T."/>
            <person name="Nielsen M.R."/>
            <person name="Sondergaard T.E."/>
            <person name="Sorensen J.L."/>
            <person name="Fitzpatrick D.A."/>
            <person name="Frisvad J.C."/>
            <person name="Nielsen K.L."/>
        </authorList>
    </citation>
    <scope>NUCLEOTIDE SEQUENCE</scope>
    <source>
        <strain evidence="1">IBT 30069</strain>
    </source>
</reference>
<organism evidence="1 2">
    <name type="scientific">Penicillium angulare</name>
    <dbReference type="NCBI Taxonomy" id="116970"/>
    <lineage>
        <taxon>Eukaryota</taxon>
        <taxon>Fungi</taxon>
        <taxon>Dikarya</taxon>
        <taxon>Ascomycota</taxon>
        <taxon>Pezizomycotina</taxon>
        <taxon>Eurotiomycetes</taxon>
        <taxon>Eurotiomycetidae</taxon>
        <taxon>Eurotiales</taxon>
        <taxon>Aspergillaceae</taxon>
        <taxon>Penicillium</taxon>
    </lineage>
</organism>
<reference evidence="1" key="1">
    <citation type="submission" date="2022-11" db="EMBL/GenBank/DDBJ databases">
        <authorList>
            <person name="Petersen C."/>
        </authorList>
    </citation>
    <scope>NUCLEOTIDE SEQUENCE</scope>
    <source>
        <strain evidence="1">IBT 30069</strain>
    </source>
</reference>
<dbReference type="EMBL" id="JAPQKH010000004">
    <property type="protein sequence ID" value="KAJ5101164.1"/>
    <property type="molecule type" value="Genomic_DNA"/>
</dbReference>
<keyword evidence="2" id="KW-1185">Reference proteome</keyword>
<protein>
    <submittedName>
        <fullName evidence="1">Uncharacterized protein</fullName>
    </submittedName>
</protein>
<dbReference type="AlphaFoldDB" id="A0A9W9FJB8"/>
<evidence type="ECO:0000313" key="2">
    <source>
        <dbReference type="Proteomes" id="UP001149165"/>
    </source>
</evidence>
<accession>A0A9W9FJB8</accession>
<sequence length="255" mass="29462">MPDIVMTDEDDRVGAVGEVKTPWILRLTYAIEDEQERRNLLAPLSTEPGITPTKDQEFALWHSDVIRHNKARASQLVSLRECFLFLGIKIRDGDNKCRNTMRLNDWIGKSSGSSNRYGGYISPPDPPSYAERRKRAKGRRAHELLLYGRSQGQNVSGPEWLQSQDKLSQSQTEIKYCETFFEGAESHGVEYLLEEDRNHQGYPILYRNQEGCLFERRGNRLHSVNLPLKESNTIGEWHYEVKGLPYIVDLRELRP</sequence>
<dbReference type="OrthoDB" id="3796275at2759"/>